<dbReference type="GO" id="GO:0003730">
    <property type="term" value="F:mRNA 3'-UTR binding"/>
    <property type="evidence" value="ECO:0007669"/>
    <property type="project" value="TreeGrafter"/>
</dbReference>
<evidence type="ECO:0000259" key="2">
    <source>
        <dbReference type="Pfam" id="PF01248"/>
    </source>
</evidence>
<feature type="domain" description="Ribosomal protein eL8/eL30/eS12/Gadd45" evidence="2">
    <location>
        <begin position="155"/>
        <end position="243"/>
    </location>
</feature>
<dbReference type="PANTHER" id="PTHR13284">
    <property type="entry name" value="GH01354P"/>
    <property type="match status" value="1"/>
</dbReference>
<name>A0A9N9RU60_9DIPT</name>
<dbReference type="Proteomes" id="UP001153620">
    <property type="component" value="Chromosome 2"/>
</dbReference>
<evidence type="ECO:0000313" key="4">
    <source>
        <dbReference type="Proteomes" id="UP001153620"/>
    </source>
</evidence>
<keyword evidence="1" id="KW-0175">Coiled coil</keyword>
<keyword evidence="4" id="KW-1185">Reference proteome</keyword>
<reference evidence="3" key="1">
    <citation type="submission" date="2022-01" db="EMBL/GenBank/DDBJ databases">
        <authorList>
            <person name="King R."/>
        </authorList>
    </citation>
    <scope>NUCLEOTIDE SEQUENCE</scope>
</reference>
<proteinExistence type="predicted"/>
<dbReference type="InterPro" id="IPR040051">
    <property type="entry name" value="SECISBP2"/>
</dbReference>
<dbReference type="InterPro" id="IPR029064">
    <property type="entry name" value="Ribosomal_eL30-like_sf"/>
</dbReference>
<accession>A0A9N9RU60</accession>
<dbReference type="EMBL" id="OU895878">
    <property type="protein sequence ID" value="CAG9804975.1"/>
    <property type="molecule type" value="Genomic_DNA"/>
</dbReference>
<dbReference type="AlphaFoldDB" id="A0A9N9RU60"/>
<organism evidence="3 4">
    <name type="scientific">Chironomus riparius</name>
    <dbReference type="NCBI Taxonomy" id="315576"/>
    <lineage>
        <taxon>Eukaryota</taxon>
        <taxon>Metazoa</taxon>
        <taxon>Ecdysozoa</taxon>
        <taxon>Arthropoda</taxon>
        <taxon>Hexapoda</taxon>
        <taxon>Insecta</taxon>
        <taxon>Pterygota</taxon>
        <taxon>Neoptera</taxon>
        <taxon>Endopterygota</taxon>
        <taxon>Diptera</taxon>
        <taxon>Nematocera</taxon>
        <taxon>Chironomoidea</taxon>
        <taxon>Chironomidae</taxon>
        <taxon>Chironominae</taxon>
        <taxon>Chironomus</taxon>
    </lineage>
</organism>
<dbReference type="GO" id="GO:0043021">
    <property type="term" value="F:ribonucleoprotein complex binding"/>
    <property type="evidence" value="ECO:0007669"/>
    <property type="project" value="TreeGrafter"/>
</dbReference>
<dbReference type="GO" id="GO:0035368">
    <property type="term" value="F:selenocysteine insertion sequence binding"/>
    <property type="evidence" value="ECO:0007669"/>
    <property type="project" value="InterPro"/>
</dbReference>
<sequence>MSENVPKKSEISKNKKSKKPTKCYDLIDFVVIKKKNVKTHKTIVKKISSKSVKKGKFKRKKASTLKKKILKERIKKKLQNEEQAEEISEIVEELEELKIEEKEVTKCDQQDNEQIVQHSRNFRDYCDHFCTQDIKHYSEIVIKDLFRYQENKFQQNPIKAKANRRYVVGFKEVKKFLNVERLKLIFIAPDLEKNAEIDKLVAEIKELAAIHKTPYIFGIKRWKLGYMLLKKVPVSIVGIFDYQGTTENVNILLNHVTKEKDSYKNKTGQ</sequence>
<feature type="coiled-coil region" evidence="1">
    <location>
        <begin position="67"/>
        <end position="104"/>
    </location>
</feature>
<dbReference type="Gene3D" id="3.30.1330.30">
    <property type="match status" value="1"/>
</dbReference>
<protein>
    <recommendedName>
        <fullName evidence="2">Ribosomal protein eL8/eL30/eS12/Gadd45 domain-containing protein</fullName>
    </recommendedName>
</protein>
<evidence type="ECO:0000313" key="3">
    <source>
        <dbReference type="EMBL" id="CAG9804975.1"/>
    </source>
</evidence>
<dbReference type="InterPro" id="IPR004038">
    <property type="entry name" value="Ribosomal_eL8/eL30/eS12/Gad45"/>
</dbReference>
<dbReference type="Pfam" id="PF01248">
    <property type="entry name" value="Ribosomal_L7Ae"/>
    <property type="match status" value="1"/>
</dbReference>
<evidence type="ECO:0000256" key="1">
    <source>
        <dbReference type="SAM" id="Coils"/>
    </source>
</evidence>
<gene>
    <name evidence="3" type="ORF">CHIRRI_LOCUS7852</name>
</gene>
<dbReference type="OrthoDB" id="263617at2759"/>
<reference evidence="3" key="2">
    <citation type="submission" date="2022-10" db="EMBL/GenBank/DDBJ databases">
        <authorList>
            <consortium name="ENA_rothamsted_submissions"/>
            <consortium name="culmorum"/>
            <person name="King R."/>
        </authorList>
    </citation>
    <scope>NUCLEOTIDE SEQUENCE</scope>
</reference>
<dbReference type="GO" id="GO:0005739">
    <property type="term" value="C:mitochondrion"/>
    <property type="evidence" value="ECO:0007669"/>
    <property type="project" value="TreeGrafter"/>
</dbReference>
<dbReference type="SUPFAM" id="SSF55315">
    <property type="entry name" value="L30e-like"/>
    <property type="match status" value="1"/>
</dbReference>
<dbReference type="PANTHER" id="PTHR13284:SF4">
    <property type="entry name" value="C2H2-TYPE DOMAIN-CONTAINING PROTEIN"/>
    <property type="match status" value="1"/>
</dbReference>
<dbReference type="GO" id="GO:1990904">
    <property type="term" value="C:ribonucleoprotein complex"/>
    <property type="evidence" value="ECO:0007669"/>
    <property type="project" value="TreeGrafter"/>
</dbReference>